<keyword evidence="10" id="KW-1185">Reference proteome</keyword>
<name>A0A1T2L3Q3_9GAMM</name>
<dbReference type="InterPro" id="IPR013325">
    <property type="entry name" value="RNA_pol_sigma_r2"/>
</dbReference>
<dbReference type="CDD" id="cd06171">
    <property type="entry name" value="Sigma70_r4"/>
    <property type="match status" value="1"/>
</dbReference>
<dbReference type="EMBL" id="MPRL01000046">
    <property type="protein sequence ID" value="OOZ39640.1"/>
    <property type="molecule type" value="Genomic_DNA"/>
</dbReference>
<dbReference type="Proteomes" id="UP000191110">
    <property type="component" value="Unassembled WGS sequence"/>
</dbReference>
<organism evidence="9 10">
    <name type="scientific">Solemya pervernicosa gill symbiont</name>
    <dbReference type="NCBI Taxonomy" id="642797"/>
    <lineage>
        <taxon>Bacteria</taxon>
        <taxon>Pseudomonadati</taxon>
        <taxon>Pseudomonadota</taxon>
        <taxon>Gammaproteobacteria</taxon>
        <taxon>sulfur-oxidizing symbionts</taxon>
    </lineage>
</organism>
<dbReference type="PANTHER" id="PTHR43133">
    <property type="entry name" value="RNA POLYMERASE ECF-TYPE SIGMA FACTO"/>
    <property type="match status" value="1"/>
</dbReference>
<dbReference type="InterPro" id="IPR014284">
    <property type="entry name" value="RNA_pol_sigma-70_dom"/>
</dbReference>
<keyword evidence="3 6" id="KW-0731">Sigma factor</keyword>
<evidence type="ECO:0000313" key="9">
    <source>
        <dbReference type="EMBL" id="OOZ39640.1"/>
    </source>
</evidence>
<evidence type="ECO:0000313" key="10">
    <source>
        <dbReference type="Proteomes" id="UP000191110"/>
    </source>
</evidence>
<keyword evidence="4 6" id="KW-0238">DNA-binding</keyword>
<comment type="caution">
    <text evidence="9">The sequence shown here is derived from an EMBL/GenBank/DDBJ whole genome shotgun (WGS) entry which is preliminary data.</text>
</comment>
<dbReference type="SUPFAM" id="SSF88946">
    <property type="entry name" value="Sigma2 domain of RNA polymerase sigma factors"/>
    <property type="match status" value="1"/>
</dbReference>
<dbReference type="PANTHER" id="PTHR43133:SF51">
    <property type="entry name" value="RNA POLYMERASE SIGMA FACTOR"/>
    <property type="match status" value="1"/>
</dbReference>
<dbReference type="NCBIfam" id="NF009170">
    <property type="entry name" value="PRK12517.1"/>
    <property type="match status" value="1"/>
</dbReference>
<dbReference type="OrthoDB" id="9803470at2"/>
<dbReference type="Pfam" id="PF08281">
    <property type="entry name" value="Sigma70_r4_2"/>
    <property type="match status" value="1"/>
</dbReference>
<protein>
    <recommendedName>
        <fullName evidence="6">RNA polymerase sigma factor</fullName>
    </recommendedName>
</protein>
<feature type="domain" description="RNA polymerase sigma-70 region 2" evidence="7">
    <location>
        <begin position="17"/>
        <end position="80"/>
    </location>
</feature>
<accession>A0A1T2L3Q3</accession>
<dbReference type="InterPro" id="IPR000838">
    <property type="entry name" value="RNA_pol_sigma70_ECF_CS"/>
</dbReference>
<dbReference type="NCBIfam" id="TIGR02937">
    <property type="entry name" value="sigma70-ECF"/>
    <property type="match status" value="1"/>
</dbReference>
<gene>
    <name evidence="9" type="ORF">BOW53_10885</name>
</gene>
<dbReference type="InterPro" id="IPR013249">
    <property type="entry name" value="RNA_pol_sigma70_r4_t2"/>
</dbReference>
<proteinExistence type="inferred from homology"/>
<reference evidence="9 10" key="1">
    <citation type="submission" date="2016-11" db="EMBL/GenBank/DDBJ databases">
        <title>Mixed transmission modes and dynamic genome evolution in an obligate animal-bacterial symbiosis.</title>
        <authorList>
            <person name="Russell S.L."/>
            <person name="Corbett-Detig R.B."/>
            <person name="Cavanaugh C.M."/>
        </authorList>
    </citation>
    <scope>NUCLEOTIDE SEQUENCE [LARGE SCALE GENOMIC DNA]</scope>
    <source>
        <strain evidence="9">Sveles-Q1</strain>
    </source>
</reference>
<evidence type="ECO:0000256" key="4">
    <source>
        <dbReference type="ARBA" id="ARBA00023125"/>
    </source>
</evidence>
<comment type="similarity">
    <text evidence="1 6">Belongs to the sigma-70 factor family. ECF subfamily.</text>
</comment>
<evidence type="ECO:0000256" key="5">
    <source>
        <dbReference type="ARBA" id="ARBA00023163"/>
    </source>
</evidence>
<keyword evidence="2 6" id="KW-0805">Transcription regulation</keyword>
<dbReference type="Pfam" id="PF04542">
    <property type="entry name" value="Sigma70_r2"/>
    <property type="match status" value="1"/>
</dbReference>
<dbReference type="InterPro" id="IPR007627">
    <property type="entry name" value="RNA_pol_sigma70_r2"/>
</dbReference>
<dbReference type="GO" id="GO:0003677">
    <property type="term" value="F:DNA binding"/>
    <property type="evidence" value="ECO:0007669"/>
    <property type="project" value="UniProtKB-KW"/>
</dbReference>
<dbReference type="PROSITE" id="PS01063">
    <property type="entry name" value="SIGMA70_ECF"/>
    <property type="match status" value="1"/>
</dbReference>
<dbReference type="Gene3D" id="1.10.1740.10">
    <property type="match status" value="1"/>
</dbReference>
<dbReference type="InterPro" id="IPR039425">
    <property type="entry name" value="RNA_pol_sigma-70-like"/>
</dbReference>
<evidence type="ECO:0000256" key="2">
    <source>
        <dbReference type="ARBA" id="ARBA00023015"/>
    </source>
</evidence>
<dbReference type="GO" id="GO:0006352">
    <property type="term" value="P:DNA-templated transcription initiation"/>
    <property type="evidence" value="ECO:0007669"/>
    <property type="project" value="InterPro"/>
</dbReference>
<evidence type="ECO:0000259" key="7">
    <source>
        <dbReference type="Pfam" id="PF04542"/>
    </source>
</evidence>
<dbReference type="SUPFAM" id="SSF88659">
    <property type="entry name" value="Sigma3 and sigma4 domains of RNA polymerase sigma factors"/>
    <property type="match status" value="1"/>
</dbReference>
<dbReference type="AlphaFoldDB" id="A0A1T2L3Q3"/>
<evidence type="ECO:0000256" key="3">
    <source>
        <dbReference type="ARBA" id="ARBA00023082"/>
    </source>
</evidence>
<evidence type="ECO:0000256" key="1">
    <source>
        <dbReference type="ARBA" id="ARBA00010641"/>
    </source>
</evidence>
<dbReference type="GO" id="GO:0016987">
    <property type="term" value="F:sigma factor activity"/>
    <property type="evidence" value="ECO:0007669"/>
    <property type="project" value="UniProtKB-KW"/>
</dbReference>
<sequence>MVLLCMGSAQMQFDAVVEAHSADIYRYAYWLCWDAAVAEDLVQETFLRAWKSLHKLKDVKAVKAWLITILRREFLRAKEKYRLELTGDFDLAEMAHDRGEYDTSTEAFVLRRALTELDEAYREPLMLQVLMGHSTKEIAEILDLTQATVLTRLFRARKQMRALLEGEESRPLEEVK</sequence>
<evidence type="ECO:0000259" key="8">
    <source>
        <dbReference type="Pfam" id="PF08281"/>
    </source>
</evidence>
<keyword evidence="5 6" id="KW-0804">Transcription</keyword>
<dbReference type="InterPro" id="IPR013324">
    <property type="entry name" value="RNA_pol_sigma_r3/r4-like"/>
</dbReference>
<feature type="domain" description="RNA polymerase sigma factor 70 region 4 type 2" evidence="8">
    <location>
        <begin position="110"/>
        <end position="160"/>
    </location>
</feature>
<dbReference type="InterPro" id="IPR036388">
    <property type="entry name" value="WH-like_DNA-bd_sf"/>
</dbReference>
<dbReference type="Gene3D" id="1.10.10.10">
    <property type="entry name" value="Winged helix-like DNA-binding domain superfamily/Winged helix DNA-binding domain"/>
    <property type="match status" value="1"/>
</dbReference>
<evidence type="ECO:0000256" key="6">
    <source>
        <dbReference type="RuleBase" id="RU000716"/>
    </source>
</evidence>